<evidence type="ECO:0000256" key="1">
    <source>
        <dbReference type="SAM" id="Coils"/>
    </source>
</evidence>
<evidence type="ECO:0000313" key="2">
    <source>
        <dbReference type="EMBL" id="OMJ75938.1"/>
    </source>
</evidence>
<sequence>MEEIKQHIDDMKNKVQQIKENNKRLEYEIRVLDEEVKRKKNEIKTIKESEGSPFMKFKELKQREEELKNTKDDMIKKLEEVKKKKNEILIERDNKIHKNFIEEMMDFESIKAIEECLNKIGFEELKKTKDELIERCNNLEIEISRLEEEGNTEERKIDDIMKYLDKTKEELVFL</sequence>
<feature type="coiled-coil region" evidence="1">
    <location>
        <begin position="1"/>
        <end position="91"/>
    </location>
</feature>
<evidence type="ECO:0000313" key="3">
    <source>
        <dbReference type="Proteomes" id="UP000187209"/>
    </source>
</evidence>
<protein>
    <submittedName>
        <fullName evidence="2">Uncharacterized protein</fullName>
    </submittedName>
</protein>
<reference evidence="2 3" key="1">
    <citation type="submission" date="2016-11" db="EMBL/GenBank/DDBJ databases">
        <title>The macronuclear genome of Stentor coeruleus: a giant cell with tiny introns.</title>
        <authorList>
            <person name="Slabodnick M."/>
            <person name="Ruby J.G."/>
            <person name="Reiff S.B."/>
            <person name="Swart E.C."/>
            <person name="Gosai S."/>
            <person name="Prabakaran S."/>
            <person name="Witkowska E."/>
            <person name="Larue G.E."/>
            <person name="Fisher S."/>
            <person name="Freeman R.M."/>
            <person name="Gunawardena J."/>
            <person name="Chu W."/>
            <person name="Stover N.A."/>
            <person name="Gregory B.D."/>
            <person name="Nowacki M."/>
            <person name="Derisi J."/>
            <person name="Roy S.W."/>
            <person name="Marshall W.F."/>
            <person name="Sood P."/>
        </authorList>
    </citation>
    <scope>NUCLEOTIDE SEQUENCE [LARGE SCALE GENOMIC DNA]</scope>
    <source>
        <strain evidence="2">WM001</strain>
    </source>
</reference>
<accession>A0A1R2BGP8</accession>
<organism evidence="2 3">
    <name type="scientific">Stentor coeruleus</name>
    <dbReference type="NCBI Taxonomy" id="5963"/>
    <lineage>
        <taxon>Eukaryota</taxon>
        <taxon>Sar</taxon>
        <taxon>Alveolata</taxon>
        <taxon>Ciliophora</taxon>
        <taxon>Postciliodesmatophora</taxon>
        <taxon>Heterotrichea</taxon>
        <taxon>Heterotrichida</taxon>
        <taxon>Stentoridae</taxon>
        <taxon>Stentor</taxon>
    </lineage>
</organism>
<keyword evidence="3" id="KW-1185">Reference proteome</keyword>
<gene>
    <name evidence="2" type="ORF">SteCoe_24834</name>
</gene>
<keyword evidence="1" id="KW-0175">Coiled coil</keyword>
<comment type="caution">
    <text evidence="2">The sequence shown here is derived from an EMBL/GenBank/DDBJ whole genome shotgun (WGS) entry which is preliminary data.</text>
</comment>
<dbReference type="EMBL" id="MPUH01000661">
    <property type="protein sequence ID" value="OMJ75938.1"/>
    <property type="molecule type" value="Genomic_DNA"/>
</dbReference>
<dbReference type="Proteomes" id="UP000187209">
    <property type="component" value="Unassembled WGS sequence"/>
</dbReference>
<proteinExistence type="predicted"/>
<dbReference type="AlphaFoldDB" id="A0A1R2BGP8"/>
<name>A0A1R2BGP8_9CILI</name>
<feature type="coiled-coil region" evidence="1">
    <location>
        <begin position="122"/>
        <end position="156"/>
    </location>
</feature>